<feature type="domain" description="Topo IA-type catalytic" evidence="3">
    <location>
        <begin position="1"/>
        <end position="78"/>
    </location>
</feature>
<dbReference type="InterPro" id="IPR023405">
    <property type="entry name" value="Topo_IA_core_domain"/>
</dbReference>
<dbReference type="Proteomes" id="UP001519887">
    <property type="component" value="Unassembled WGS sequence"/>
</dbReference>
<evidence type="ECO:0000259" key="3">
    <source>
        <dbReference type="PROSITE" id="PS52039"/>
    </source>
</evidence>
<feature type="region of interest" description="Disordered" evidence="2">
    <location>
        <begin position="88"/>
        <end position="144"/>
    </location>
</feature>
<comment type="caution">
    <text evidence="4">The sequence shown here is derived from an EMBL/GenBank/DDBJ whole genome shotgun (WGS) entry which is preliminary data.</text>
</comment>
<keyword evidence="1" id="KW-0413">Isomerase</keyword>
<dbReference type="Gene3D" id="1.10.460.10">
    <property type="entry name" value="Topoisomerase I, domain 2"/>
    <property type="match status" value="1"/>
</dbReference>
<evidence type="ECO:0000313" key="5">
    <source>
        <dbReference type="Proteomes" id="UP001519887"/>
    </source>
</evidence>
<keyword evidence="5" id="KW-1185">Reference proteome</keyword>
<dbReference type="Pfam" id="PF01131">
    <property type="entry name" value="Topoisom_bac"/>
    <property type="match status" value="1"/>
</dbReference>
<proteinExistence type="predicted"/>
<gene>
    <name evidence="4" type="ORF">K0U00_48350</name>
</gene>
<feature type="compositionally biased region" description="Low complexity" evidence="2">
    <location>
        <begin position="119"/>
        <end position="144"/>
    </location>
</feature>
<sequence>ATIERLKYVGYIVTAGKRLDITTKGCAAIELIRGAGVELLASPEMTGRWEQRLHQISKGEASDEQFMQKVKEFAEMIVGKVRHQPQAASSLFGDAEGSSGGTKGKGRTPKRYAFSGKPASAAAEGSARAAASRTRQSVAKTASK</sequence>
<name>A0ABS7CLR3_9BACL</name>
<protein>
    <submittedName>
        <fullName evidence="4">DNA topoisomerase III</fullName>
    </submittedName>
</protein>
<dbReference type="InterPro" id="IPR013824">
    <property type="entry name" value="Topo_IA_cen_sub1"/>
</dbReference>
<evidence type="ECO:0000313" key="4">
    <source>
        <dbReference type="EMBL" id="MBW7461890.1"/>
    </source>
</evidence>
<organism evidence="4 5">
    <name type="scientific">Paenibacillus sepulcri</name>
    <dbReference type="NCBI Taxonomy" id="359917"/>
    <lineage>
        <taxon>Bacteria</taxon>
        <taxon>Bacillati</taxon>
        <taxon>Bacillota</taxon>
        <taxon>Bacilli</taxon>
        <taxon>Bacillales</taxon>
        <taxon>Paenibacillaceae</taxon>
        <taxon>Paenibacillus</taxon>
    </lineage>
</organism>
<evidence type="ECO:0000256" key="1">
    <source>
        <dbReference type="ARBA" id="ARBA00023235"/>
    </source>
</evidence>
<reference evidence="4 5" key="1">
    <citation type="submission" date="2021-07" db="EMBL/GenBank/DDBJ databases">
        <title>Paenibacillus radiodurans sp. nov., isolated from the southeastern edge of Tengger Desert.</title>
        <authorList>
            <person name="Zhang G."/>
        </authorList>
    </citation>
    <scope>NUCLEOTIDE SEQUENCE [LARGE SCALE GENOMIC DNA]</scope>
    <source>
        <strain evidence="4 5">CCM 7311</strain>
    </source>
</reference>
<feature type="non-terminal residue" evidence="4">
    <location>
        <position position="144"/>
    </location>
</feature>
<accession>A0ABS7CLR3</accession>
<feature type="non-terminal residue" evidence="4">
    <location>
        <position position="1"/>
    </location>
</feature>
<dbReference type="InterPro" id="IPR013497">
    <property type="entry name" value="Topo_IA_cen"/>
</dbReference>
<dbReference type="SUPFAM" id="SSF56712">
    <property type="entry name" value="Prokaryotic type I DNA topoisomerase"/>
    <property type="match status" value="1"/>
</dbReference>
<dbReference type="PROSITE" id="PS52039">
    <property type="entry name" value="TOPO_IA_2"/>
    <property type="match status" value="1"/>
</dbReference>
<dbReference type="EMBL" id="JAHZIK010003376">
    <property type="protein sequence ID" value="MBW7461890.1"/>
    <property type="molecule type" value="Genomic_DNA"/>
</dbReference>
<evidence type="ECO:0000256" key="2">
    <source>
        <dbReference type="SAM" id="MobiDB-lite"/>
    </source>
</evidence>